<comment type="similarity">
    <text evidence="2">Belongs to the autoinducer-2 exporter (AI-2E) (TC 2.A.86) family.</text>
</comment>
<evidence type="ECO:0000256" key="5">
    <source>
        <dbReference type="ARBA" id="ARBA00023136"/>
    </source>
</evidence>
<evidence type="ECO:0000256" key="4">
    <source>
        <dbReference type="ARBA" id="ARBA00022989"/>
    </source>
</evidence>
<feature type="transmembrane region" description="Helical" evidence="6">
    <location>
        <begin position="176"/>
        <end position="195"/>
    </location>
</feature>
<proteinExistence type="inferred from homology"/>
<protein>
    <submittedName>
        <fullName evidence="7">Sporulation integral membrane protein YtvI</fullName>
    </submittedName>
</protein>
<evidence type="ECO:0000256" key="6">
    <source>
        <dbReference type="SAM" id="Phobius"/>
    </source>
</evidence>
<name>A0A1H2XU85_9BACL</name>
<keyword evidence="3 6" id="KW-0812">Transmembrane</keyword>
<feature type="transmembrane region" description="Helical" evidence="6">
    <location>
        <begin position="314"/>
        <end position="332"/>
    </location>
</feature>
<evidence type="ECO:0000256" key="3">
    <source>
        <dbReference type="ARBA" id="ARBA00022692"/>
    </source>
</evidence>
<feature type="transmembrane region" description="Helical" evidence="6">
    <location>
        <begin position="277"/>
        <end position="302"/>
    </location>
</feature>
<dbReference type="Proteomes" id="UP000198534">
    <property type="component" value="Unassembled WGS sequence"/>
</dbReference>
<gene>
    <name evidence="7" type="ORF">SAMN05444487_10855</name>
</gene>
<keyword evidence="4 6" id="KW-1133">Transmembrane helix</keyword>
<dbReference type="RefSeq" id="WP_177167975.1">
    <property type="nucleotide sequence ID" value="NZ_FNNQ01000008.1"/>
</dbReference>
<dbReference type="NCBIfam" id="TIGR02872">
    <property type="entry name" value="spore_ytvI"/>
    <property type="match status" value="1"/>
</dbReference>
<dbReference type="InterPro" id="IPR002549">
    <property type="entry name" value="AI-2E-like"/>
</dbReference>
<dbReference type="PANTHER" id="PTHR21716">
    <property type="entry name" value="TRANSMEMBRANE PROTEIN"/>
    <property type="match status" value="1"/>
</dbReference>
<dbReference type="EMBL" id="FNNQ01000008">
    <property type="protein sequence ID" value="SDW96360.1"/>
    <property type="molecule type" value="Genomic_DNA"/>
</dbReference>
<dbReference type="AlphaFoldDB" id="A0A1H2XU85"/>
<evidence type="ECO:0000256" key="2">
    <source>
        <dbReference type="ARBA" id="ARBA00009773"/>
    </source>
</evidence>
<sequence length="386" mass="43210">MNRDVSWPIARGLLVIGSIIAGYYILLFAMPLIYPFLIGWLIAMIAEPIVRWLERRYRVPRWAGVTITLLLLIAILITLLTLLVSEIVVFLIRLSDWIPAWINDINTYILTTFFNGHSELSRLIDNIQSYLEKNPQQRSEIVNSIQDNIGIVANKGTQLITDIIAGIGTFLSNLPYFAMVLVFCILAAFFIAFDWPRLKRSLLRITPDHVQHTGSLVITDLKRALFGFIRAQLTLVTITGILVWVGLMIMGIRYVITIAIVTAIVDLLPYLGVGSVLIPWSIVLLLTGDIELGIGLAILYLIIILVRQTIEPKLVATNIGLNPLFTLFALFVGLKLLGVIGLIVGPTLAVILIALYRANVFRDLWFYIRHGRTPNTKGTSQIKSPD</sequence>
<dbReference type="GO" id="GO:0055085">
    <property type="term" value="P:transmembrane transport"/>
    <property type="evidence" value="ECO:0007669"/>
    <property type="project" value="TreeGrafter"/>
</dbReference>
<keyword evidence="5 6" id="KW-0472">Membrane</keyword>
<dbReference type="GO" id="GO:0016020">
    <property type="term" value="C:membrane"/>
    <property type="evidence" value="ECO:0007669"/>
    <property type="project" value="UniProtKB-SubCell"/>
</dbReference>
<reference evidence="7 8" key="1">
    <citation type="submission" date="2016-10" db="EMBL/GenBank/DDBJ databases">
        <authorList>
            <person name="de Groot N.N."/>
        </authorList>
    </citation>
    <scope>NUCLEOTIDE SEQUENCE [LARGE SCALE GENOMIC DNA]</scope>
    <source>
        <strain evidence="7 8">DSM 45610</strain>
    </source>
</reference>
<feature type="transmembrane region" description="Helical" evidence="6">
    <location>
        <begin position="233"/>
        <end position="265"/>
    </location>
</feature>
<dbReference type="Pfam" id="PF01594">
    <property type="entry name" value="AI-2E_transport"/>
    <property type="match status" value="1"/>
</dbReference>
<organism evidence="7 8">
    <name type="scientific">Marininema mesophilum</name>
    <dbReference type="NCBI Taxonomy" id="1048340"/>
    <lineage>
        <taxon>Bacteria</taxon>
        <taxon>Bacillati</taxon>
        <taxon>Bacillota</taxon>
        <taxon>Bacilli</taxon>
        <taxon>Bacillales</taxon>
        <taxon>Thermoactinomycetaceae</taxon>
        <taxon>Marininema</taxon>
    </lineage>
</organism>
<evidence type="ECO:0000256" key="1">
    <source>
        <dbReference type="ARBA" id="ARBA00004141"/>
    </source>
</evidence>
<evidence type="ECO:0000313" key="8">
    <source>
        <dbReference type="Proteomes" id="UP000198534"/>
    </source>
</evidence>
<feature type="transmembrane region" description="Helical" evidence="6">
    <location>
        <begin position="7"/>
        <end position="26"/>
    </location>
</feature>
<feature type="transmembrane region" description="Helical" evidence="6">
    <location>
        <begin position="338"/>
        <end position="356"/>
    </location>
</feature>
<comment type="subcellular location">
    <subcellularLocation>
        <location evidence="1">Membrane</location>
        <topology evidence="1">Multi-pass membrane protein</topology>
    </subcellularLocation>
</comment>
<dbReference type="PANTHER" id="PTHR21716:SF68">
    <property type="entry name" value="TRANSPORT PROTEIN YTVI-RELATED"/>
    <property type="match status" value="1"/>
</dbReference>
<accession>A0A1H2XU85</accession>
<keyword evidence="8" id="KW-1185">Reference proteome</keyword>
<evidence type="ECO:0000313" key="7">
    <source>
        <dbReference type="EMBL" id="SDW96360.1"/>
    </source>
</evidence>
<dbReference type="InterPro" id="IPR014227">
    <property type="entry name" value="YtvI-like"/>
</dbReference>
<feature type="transmembrane region" description="Helical" evidence="6">
    <location>
        <begin position="62"/>
        <end position="92"/>
    </location>
</feature>